<name>A0A225NSS6_9RHOB</name>
<dbReference type="PANTHER" id="PTHR10605">
    <property type="entry name" value="HEPARAN SULFATE SULFOTRANSFERASE"/>
    <property type="match status" value="1"/>
</dbReference>
<dbReference type="SUPFAM" id="SSF52540">
    <property type="entry name" value="P-loop containing nucleoside triphosphate hydrolases"/>
    <property type="match status" value="1"/>
</dbReference>
<evidence type="ECO:0000313" key="3">
    <source>
        <dbReference type="Proteomes" id="UP000215377"/>
    </source>
</evidence>
<keyword evidence="3" id="KW-1185">Reference proteome</keyword>
<accession>A0A225NSS6</accession>
<comment type="caution">
    <text evidence="2">The sequence shown here is derived from an EMBL/GenBank/DDBJ whole genome shotgun (WGS) entry which is preliminary data.</text>
</comment>
<dbReference type="AlphaFoldDB" id="A0A225NSS6"/>
<dbReference type="Gene3D" id="3.40.50.300">
    <property type="entry name" value="P-loop containing nucleotide triphosphate hydrolases"/>
    <property type="match status" value="1"/>
</dbReference>
<dbReference type="EMBL" id="AQQR01000001">
    <property type="protein sequence ID" value="OWU77902.1"/>
    <property type="molecule type" value="Genomic_DNA"/>
</dbReference>
<proteinExistence type="predicted"/>
<dbReference type="PANTHER" id="PTHR10605:SF56">
    <property type="entry name" value="BIFUNCTIONAL HEPARAN SULFATE N-DEACETYLASE_N-SULFOTRANSFERASE"/>
    <property type="match status" value="1"/>
</dbReference>
<dbReference type="InterPro" id="IPR027417">
    <property type="entry name" value="P-loop_NTPase"/>
</dbReference>
<evidence type="ECO:0000313" key="2">
    <source>
        <dbReference type="EMBL" id="OWU77902.1"/>
    </source>
</evidence>
<dbReference type="Pfam" id="PF13469">
    <property type="entry name" value="Sulfotransfer_3"/>
    <property type="match status" value="1"/>
</dbReference>
<keyword evidence="1" id="KW-0808">Transferase</keyword>
<evidence type="ECO:0000256" key="1">
    <source>
        <dbReference type="ARBA" id="ARBA00022679"/>
    </source>
</evidence>
<dbReference type="Proteomes" id="UP000215377">
    <property type="component" value="Unassembled WGS sequence"/>
</dbReference>
<gene>
    <name evidence="2" type="ORF">ATO3_04530</name>
</gene>
<reference evidence="2 3" key="1">
    <citation type="submission" date="2013-04" db="EMBL/GenBank/DDBJ databases">
        <title>Oceanicola sp. 22II1-22F33 Genome Sequencing.</title>
        <authorList>
            <person name="Lai Q."/>
            <person name="Li G."/>
            <person name="Shao Z."/>
        </authorList>
    </citation>
    <scope>NUCLEOTIDE SEQUENCE [LARGE SCALE GENOMIC DNA]</scope>
    <source>
        <strain evidence="2 3">22II1-22F33</strain>
    </source>
</reference>
<sequence length="290" mass="32883">MTTQTPHIAYVVGAQKAGTSWLHGYLRRHPQCYSPVIKELNYFDFLHGNTYGKDLVTGWRQSQLAEAEARLKGDPENAALQQRCSVLRKIVAMHEMPTDEAYQGVLMDGYRGQPVIADVTPGYATVEAEGIARMRAMAPVTRFIYIMRDPVDRLWSALRMYYEYVNQQSPMPIEDFAANWQAILDPELIQLSDYAGTVSRLDAEVPEEDRLYLFYEDLFEEKTLGRITDFLGINARPGQPDNRVNVGQYRAMPEVYTRAAAEVLGPQYTFVAERFGGLPKAWAHNMEGAS</sequence>
<organism evidence="2 3">
    <name type="scientific">Marinibacterium profundimaris</name>
    <dbReference type="NCBI Taxonomy" id="1679460"/>
    <lineage>
        <taxon>Bacteria</taxon>
        <taxon>Pseudomonadati</taxon>
        <taxon>Pseudomonadota</taxon>
        <taxon>Alphaproteobacteria</taxon>
        <taxon>Rhodobacterales</taxon>
        <taxon>Paracoccaceae</taxon>
        <taxon>Marinibacterium</taxon>
    </lineage>
</organism>
<dbReference type="GO" id="GO:0008146">
    <property type="term" value="F:sulfotransferase activity"/>
    <property type="evidence" value="ECO:0007669"/>
    <property type="project" value="InterPro"/>
</dbReference>
<dbReference type="RefSeq" id="WP_158217901.1">
    <property type="nucleotide sequence ID" value="NZ_AQQR01000001.1"/>
</dbReference>
<dbReference type="OrthoDB" id="981508at2"/>
<evidence type="ECO:0008006" key="4">
    <source>
        <dbReference type="Google" id="ProtNLM"/>
    </source>
</evidence>
<dbReference type="InterPro" id="IPR037359">
    <property type="entry name" value="NST/OST"/>
</dbReference>
<protein>
    <recommendedName>
        <fullName evidence="4">Sulfotransferase domain-containing protein</fullName>
    </recommendedName>
</protein>